<name>X1Q0H8_9ZZZZ</name>
<gene>
    <name evidence="1" type="ORF">S06H3_66924</name>
</gene>
<comment type="caution">
    <text evidence="1">The sequence shown here is derived from an EMBL/GenBank/DDBJ whole genome shotgun (WGS) entry which is preliminary data.</text>
</comment>
<proteinExistence type="predicted"/>
<protein>
    <submittedName>
        <fullName evidence="1">Uncharacterized protein</fullName>
    </submittedName>
</protein>
<feature type="non-terminal residue" evidence="1">
    <location>
        <position position="1"/>
    </location>
</feature>
<reference evidence="1" key="1">
    <citation type="journal article" date="2014" name="Front. Microbiol.">
        <title>High frequency of phylogenetically diverse reductive dehalogenase-homologous genes in deep subseafloor sedimentary metagenomes.</title>
        <authorList>
            <person name="Kawai M."/>
            <person name="Futagami T."/>
            <person name="Toyoda A."/>
            <person name="Takaki Y."/>
            <person name="Nishi S."/>
            <person name="Hori S."/>
            <person name="Arai W."/>
            <person name="Tsubouchi T."/>
            <person name="Morono Y."/>
            <person name="Uchiyama I."/>
            <person name="Ito T."/>
            <person name="Fujiyama A."/>
            <person name="Inagaki F."/>
            <person name="Takami H."/>
        </authorList>
    </citation>
    <scope>NUCLEOTIDE SEQUENCE</scope>
    <source>
        <strain evidence="1">Expedition CK06-06</strain>
    </source>
</reference>
<dbReference type="EMBL" id="BARV01045938">
    <property type="protein sequence ID" value="GAI61713.1"/>
    <property type="molecule type" value="Genomic_DNA"/>
</dbReference>
<evidence type="ECO:0000313" key="1">
    <source>
        <dbReference type="EMBL" id="GAI61713.1"/>
    </source>
</evidence>
<organism evidence="1">
    <name type="scientific">marine sediment metagenome</name>
    <dbReference type="NCBI Taxonomy" id="412755"/>
    <lineage>
        <taxon>unclassified sequences</taxon>
        <taxon>metagenomes</taxon>
        <taxon>ecological metagenomes</taxon>
    </lineage>
</organism>
<accession>X1Q0H8</accession>
<feature type="non-terminal residue" evidence="1">
    <location>
        <position position="41"/>
    </location>
</feature>
<dbReference type="AlphaFoldDB" id="X1Q0H8"/>
<sequence>CSGPEDKQIYNSAGKFIKEKEEFAAVAMANLGIDCTMRSMG</sequence>